<dbReference type="STRING" id="29448.QU41_16905"/>
<dbReference type="GO" id="GO:0016301">
    <property type="term" value="F:kinase activity"/>
    <property type="evidence" value="ECO:0007669"/>
    <property type="project" value="UniProtKB-KW"/>
</dbReference>
<sequence>MSDDPPLQLKPRLEISIDQVQAIIDRVAPGSPVAAITELRGGKISTILEITRADAPSCILKVYPAQLQWKMAKEVYVLGLVRDAGIAIPRTLMADDSRALIDFNFVLMSKLDGVVLGNREAALTDQELFSIYAAMGAALRHINGITLDSFGYIGPHGVWTSHPTNRAYMSAQFERKLTEFCTRGGDEALAARLRAGILARSVLLDAADTPRLCHYDFHAGNVLVTPEGQPRLTGIVDFENATAGDPLMDVAKALYYFTPKDAPKRDGLLAGYGASDRSDWEATIALYRLASTLELWCWFAQIGKMDALPKITEELERAANTLA</sequence>
<dbReference type="AlphaFoldDB" id="A0A1E3EKI1"/>
<dbReference type="RefSeq" id="WP_069278390.1">
    <property type="nucleotide sequence ID" value="NZ_JAFICZ010000001.1"/>
</dbReference>
<dbReference type="InterPro" id="IPR002575">
    <property type="entry name" value="Aminoglycoside_PTrfase"/>
</dbReference>
<dbReference type="Proteomes" id="UP000673383">
    <property type="component" value="Unassembled WGS sequence"/>
</dbReference>
<dbReference type="OrthoDB" id="3806873at2"/>
<dbReference type="eggNOG" id="COG3173">
    <property type="taxonomic scope" value="Bacteria"/>
</dbReference>
<protein>
    <submittedName>
        <fullName evidence="2">Aminoglycoside phosphotransferase (APT) family kinase protein</fullName>
    </submittedName>
</protein>
<dbReference type="Gene3D" id="3.90.1200.10">
    <property type="match status" value="1"/>
</dbReference>
<name>A0A1E3EKI1_BRAEL</name>
<dbReference type="SUPFAM" id="SSF56112">
    <property type="entry name" value="Protein kinase-like (PK-like)"/>
    <property type="match status" value="1"/>
</dbReference>
<dbReference type="Pfam" id="PF01636">
    <property type="entry name" value="APH"/>
    <property type="match status" value="1"/>
</dbReference>
<dbReference type="InterPro" id="IPR011009">
    <property type="entry name" value="Kinase-like_dom_sf"/>
</dbReference>
<organism evidence="2 3">
    <name type="scientific">Bradyrhizobium elkanii</name>
    <dbReference type="NCBI Taxonomy" id="29448"/>
    <lineage>
        <taxon>Bacteria</taxon>
        <taxon>Pseudomonadati</taxon>
        <taxon>Pseudomonadota</taxon>
        <taxon>Alphaproteobacteria</taxon>
        <taxon>Hyphomicrobiales</taxon>
        <taxon>Nitrobacteraceae</taxon>
        <taxon>Bradyrhizobium</taxon>
    </lineage>
</organism>
<comment type="caution">
    <text evidence="2">The sequence shown here is derived from an EMBL/GenBank/DDBJ whole genome shotgun (WGS) entry which is preliminary data.</text>
</comment>
<gene>
    <name evidence="2" type="ORF">JOH49_007479</name>
</gene>
<dbReference type="EMBL" id="JAFICZ010000001">
    <property type="protein sequence ID" value="MBP1297726.1"/>
    <property type="molecule type" value="Genomic_DNA"/>
</dbReference>
<evidence type="ECO:0000313" key="3">
    <source>
        <dbReference type="Proteomes" id="UP000673383"/>
    </source>
</evidence>
<keyword evidence="2" id="KW-0418">Kinase</keyword>
<dbReference type="PANTHER" id="PTHR21310">
    <property type="entry name" value="AMINOGLYCOSIDE PHOSPHOTRANSFERASE-RELATED-RELATED"/>
    <property type="match status" value="1"/>
</dbReference>
<dbReference type="InterPro" id="IPR051678">
    <property type="entry name" value="AGP_Transferase"/>
</dbReference>
<keyword evidence="2" id="KW-0808">Transferase</keyword>
<accession>A0A1E3EKI1</accession>
<proteinExistence type="predicted"/>
<reference evidence="2" key="1">
    <citation type="submission" date="2021-02" db="EMBL/GenBank/DDBJ databases">
        <title>Genomic Encyclopedia of Type Strains, Phase IV (KMG-V): Genome sequencing to study the core and pangenomes of soil and plant-associated prokaryotes.</title>
        <authorList>
            <person name="Whitman W."/>
        </authorList>
    </citation>
    <scope>NUCLEOTIDE SEQUENCE</scope>
    <source>
        <strain evidence="2">USDA 406</strain>
    </source>
</reference>
<evidence type="ECO:0000313" key="2">
    <source>
        <dbReference type="EMBL" id="MBP1297726.1"/>
    </source>
</evidence>
<evidence type="ECO:0000259" key="1">
    <source>
        <dbReference type="Pfam" id="PF01636"/>
    </source>
</evidence>
<feature type="domain" description="Aminoglycoside phosphotransferase" evidence="1">
    <location>
        <begin position="37"/>
        <end position="281"/>
    </location>
</feature>